<sequence>AETYNGPRETQGKRADRLLCHLKLRERDHSNMEVMMAEMCHKCGFKLDHSGKHVIGSPYGTLISEVCPMSSRESAVLVQDALLRLNNLKNPGRIGSDSRERTK</sequence>
<dbReference type="AlphaFoldDB" id="A0A0F8ZEN7"/>
<comment type="caution">
    <text evidence="1">The sequence shown here is derived from an EMBL/GenBank/DDBJ whole genome shotgun (WGS) entry which is preliminary data.</text>
</comment>
<organism evidence="1">
    <name type="scientific">marine sediment metagenome</name>
    <dbReference type="NCBI Taxonomy" id="412755"/>
    <lineage>
        <taxon>unclassified sequences</taxon>
        <taxon>metagenomes</taxon>
        <taxon>ecological metagenomes</taxon>
    </lineage>
</organism>
<accession>A0A0F8ZEN7</accession>
<dbReference type="EMBL" id="LAZR01063960">
    <property type="protein sequence ID" value="KKK58481.1"/>
    <property type="molecule type" value="Genomic_DNA"/>
</dbReference>
<evidence type="ECO:0000313" key="1">
    <source>
        <dbReference type="EMBL" id="KKK58481.1"/>
    </source>
</evidence>
<proteinExistence type="predicted"/>
<protein>
    <submittedName>
        <fullName evidence="1">Uncharacterized protein</fullName>
    </submittedName>
</protein>
<feature type="non-terminal residue" evidence="1">
    <location>
        <position position="1"/>
    </location>
</feature>
<gene>
    <name evidence="1" type="ORF">LCGC14_3044030</name>
</gene>
<reference evidence="1" key="1">
    <citation type="journal article" date="2015" name="Nature">
        <title>Complex archaea that bridge the gap between prokaryotes and eukaryotes.</title>
        <authorList>
            <person name="Spang A."/>
            <person name="Saw J.H."/>
            <person name="Jorgensen S.L."/>
            <person name="Zaremba-Niedzwiedzka K."/>
            <person name="Martijn J."/>
            <person name="Lind A.E."/>
            <person name="van Eijk R."/>
            <person name="Schleper C."/>
            <person name="Guy L."/>
            <person name="Ettema T.J."/>
        </authorList>
    </citation>
    <scope>NUCLEOTIDE SEQUENCE</scope>
</reference>
<name>A0A0F8ZEN7_9ZZZZ</name>